<keyword evidence="2" id="KW-1185">Reference proteome</keyword>
<dbReference type="RefSeq" id="WP_070954899.1">
    <property type="nucleotide sequence ID" value="NZ_CP015208.1"/>
</dbReference>
<dbReference type="Pfam" id="PF13822">
    <property type="entry name" value="ACC_epsilon"/>
    <property type="match status" value="1"/>
</dbReference>
<dbReference type="InterPro" id="IPR032716">
    <property type="entry name" value="ACC_epsilon"/>
</dbReference>
<sequence>MDKSESSLRDSLQVVAGNPTPEELAAAIAVLEAVKAEDEANALGYERPLKSTWSRNSGMFRAELALGPGQWRAASRRGLN</sequence>
<proteinExistence type="predicted"/>
<dbReference type="EMBL" id="CP015208">
    <property type="protein sequence ID" value="AOY56394.1"/>
    <property type="molecule type" value="Genomic_DNA"/>
</dbReference>
<dbReference type="OrthoDB" id="5124323at2"/>
<dbReference type="Proteomes" id="UP000243784">
    <property type="component" value="Chromosome"/>
</dbReference>
<organism evidence="1 2">
    <name type="scientific">Candidatus Rhodoluna planktonica</name>
    <dbReference type="NCBI Taxonomy" id="535712"/>
    <lineage>
        <taxon>Bacteria</taxon>
        <taxon>Bacillati</taxon>
        <taxon>Actinomycetota</taxon>
        <taxon>Actinomycetes</taxon>
        <taxon>Micrococcales</taxon>
        <taxon>Microbacteriaceae</taxon>
        <taxon>Luna cluster</taxon>
        <taxon>Luna-1 subcluster</taxon>
        <taxon>Rhodoluna</taxon>
    </lineage>
</organism>
<protein>
    <recommendedName>
        <fullName evidence="3">Acetyl-CoA carboxylase biotin carboxyl carrier protein subunit</fullName>
    </recommendedName>
</protein>
<dbReference type="KEGG" id="rpla:A4Z71_05430"/>
<evidence type="ECO:0008006" key="3">
    <source>
        <dbReference type="Google" id="ProtNLM"/>
    </source>
</evidence>
<dbReference type="AlphaFoldDB" id="A0A1D9E012"/>
<name>A0A1D9E012_9MICO</name>
<gene>
    <name evidence="1" type="ORF">A4Z71_05430</name>
</gene>
<dbReference type="STRING" id="535712.A4Z71_05430"/>
<evidence type="ECO:0000313" key="1">
    <source>
        <dbReference type="EMBL" id="AOY56394.1"/>
    </source>
</evidence>
<accession>A0A1D9E012</accession>
<evidence type="ECO:0000313" key="2">
    <source>
        <dbReference type="Proteomes" id="UP000243784"/>
    </source>
</evidence>
<dbReference type="GO" id="GO:0003989">
    <property type="term" value="F:acetyl-CoA carboxylase activity"/>
    <property type="evidence" value="ECO:0007669"/>
    <property type="project" value="InterPro"/>
</dbReference>
<reference evidence="1 2" key="1">
    <citation type="journal article" date="2016" name="Biochim. Biophys. Acta">
        <title>Photochemical characterization of actinorhodopsin and its functional existence in the natural host.</title>
        <authorList>
            <person name="Nakamura S."/>
            <person name="Kikukawa T."/>
            <person name="Tamogami J."/>
            <person name="Kamiya M."/>
            <person name="Aizawa T."/>
            <person name="Hahn M.W."/>
            <person name="Ihara K."/>
            <person name="Kamo N."/>
            <person name="Demura M."/>
        </authorList>
    </citation>
    <scope>NUCLEOTIDE SEQUENCE [LARGE SCALE GENOMIC DNA]</scope>
    <source>
        <strain evidence="1 2">MWH-Dar1</strain>
    </source>
</reference>
<dbReference type="GO" id="GO:0004658">
    <property type="term" value="F:propionyl-CoA carboxylase activity"/>
    <property type="evidence" value="ECO:0007669"/>
    <property type="project" value="InterPro"/>
</dbReference>